<dbReference type="AlphaFoldDB" id="A0A803TIM3"/>
<proteinExistence type="predicted"/>
<evidence type="ECO:0000313" key="1">
    <source>
        <dbReference type="Ensembl" id="ENSACAP00000035063.1"/>
    </source>
</evidence>
<reference evidence="1" key="3">
    <citation type="submission" date="2025-09" db="UniProtKB">
        <authorList>
            <consortium name="Ensembl"/>
        </authorList>
    </citation>
    <scope>IDENTIFICATION</scope>
</reference>
<organism evidence="1 2">
    <name type="scientific">Anolis carolinensis</name>
    <name type="common">Green anole</name>
    <name type="synonym">American chameleon</name>
    <dbReference type="NCBI Taxonomy" id="28377"/>
    <lineage>
        <taxon>Eukaryota</taxon>
        <taxon>Metazoa</taxon>
        <taxon>Chordata</taxon>
        <taxon>Craniata</taxon>
        <taxon>Vertebrata</taxon>
        <taxon>Euteleostomi</taxon>
        <taxon>Lepidosauria</taxon>
        <taxon>Squamata</taxon>
        <taxon>Bifurcata</taxon>
        <taxon>Unidentata</taxon>
        <taxon>Episquamata</taxon>
        <taxon>Toxicofera</taxon>
        <taxon>Iguania</taxon>
        <taxon>Dactyloidae</taxon>
        <taxon>Anolis</taxon>
    </lineage>
</organism>
<reference evidence="1" key="1">
    <citation type="submission" date="2009-12" db="EMBL/GenBank/DDBJ databases">
        <title>The Genome Sequence of Anolis carolinensis (Green Anole Lizard).</title>
        <authorList>
            <consortium name="The Genome Sequencing Platform"/>
            <person name="Di Palma F."/>
            <person name="Alfoldi J."/>
            <person name="Heiman D."/>
            <person name="Young S."/>
            <person name="Grabherr M."/>
            <person name="Johnson J."/>
            <person name="Lander E.S."/>
            <person name="Lindblad-Toh K."/>
        </authorList>
    </citation>
    <scope>NUCLEOTIDE SEQUENCE [LARGE SCALE GENOMIC DNA]</scope>
    <source>
        <strain evidence="1">JBL SC #1</strain>
    </source>
</reference>
<dbReference type="Ensembl" id="ENSACAT00000047116.1">
    <property type="protein sequence ID" value="ENSACAP00000035063.1"/>
    <property type="gene ID" value="ENSACAG00000045015.1"/>
</dbReference>
<evidence type="ECO:0000313" key="2">
    <source>
        <dbReference type="Proteomes" id="UP000001646"/>
    </source>
</evidence>
<dbReference type="Proteomes" id="UP000001646">
    <property type="component" value="Unplaced"/>
</dbReference>
<name>A0A803TIM3_ANOCA</name>
<keyword evidence="2" id="KW-1185">Reference proteome</keyword>
<dbReference type="GeneTree" id="ENSGT00960000190534"/>
<dbReference type="InParanoid" id="A0A803TIM3"/>
<reference evidence="1" key="2">
    <citation type="submission" date="2025-08" db="UniProtKB">
        <authorList>
            <consortium name="Ensembl"/>
        </authorList>
    </citation>
    <scope>IDENTIFICATION</scope>
</reference>
<sequence>MSQYIKLCVHHNPRFMSCWKRNERILIHKCTDWVPKHQEGQSLPMPVLREVREALAEAIWHEIHLCDGYCILQMTLLFTRFISSPQLLGMLCACIVLCRRSRDPAYELLITGGTYA</sequence>
<accession>A0A803TIM3</accession>
<protein>
    <submittedName>
        <fullName evidence="1">Uncharacterized protein</fullName>
    </submittedName>
</protein>